<dbReference type="Pfam" id="PF02620">
    <property type="entry name" value="YceD"/>
    <property type="match status" value="1"/>
</dbReference>
<reference evidence="1" key="1">
    <citation type="submission" date="2022-05" db="EMBL/GenBank/DDBJ databases">
        <title>Novel bacterial taxa in a minimal lignocellulolytic consortium and its capacity to transform plastics disclosed by genome-resolved metagenomics.</title>
        <authorList>
            <person name="Rodriguez C.A.D."/>
            <person name="Diaz-Garcia L."/>
            <person name="Herrera K."/>
            <person name="Tarazona N.A."/>
            <person name="Sproer C."/>
            <person name="Overmann J."/>
            <person name="Jimenez D.J."/>
        </authorList>
    </citation>
    <scope>NUCLEOTIDE SEQUENCE</scope>
    <source>
        <strain evidence="1">MAG5</strain>
    </source>
</reference>
<organism evidence="1 2">
    <name type="scientific">Candidatus Pristimantibacillus lignocellulolyticus</name>
    <dbReference type="NCBI Taxonomy" id="2994561"/>
    <lineage>
        <taxon>Bacteria</taxon>
        <taxon>Bacillati</taxon>
        <taxon>Bacillota</taxon>
        <taxon>Bacilli</taxon>
        <taxon>Bacillales</taxon>
        <taxon>Paenibacillaceae</taxon>
        <taxon>Candidatus Pristimantibacillus</taxon>
    </lineage>
</organism>
<dbReference type="PANTHER" id="PTHR34374">
    <property type="entry name" value="LARGE RIBOSOMAL RNA SUBUNIT ACCUMULATION PROTEIN YCED HOMOLOG 1, CHLOROPLASTIC"/>
    <property type="match status" value="1"/>
</dbReference>
<dbReference type="PANTHER" id="PTHR34374:SF1">
    <property type="entry name" value="LARGE RIBOSOMAL RNA SUBUNIT ACCUMULATION PROTEIN YCED HOMOLOG 1, CHLOROPLASTIC"/>
    <property type="match status" value="1"/>
</dbReference>
<accession>A0A9J6ZAY7</accession>
<evidence type="ECO:0000313" key="2">
    <source>
        <dbReference type="Proteomes" id="UP001056756"/>
    </source>
</evidence>
<gene>
    <name evidence="1" type="ORF">NAG76_16135</name>
</gene>
<dbReference type="AlphaFoldDB" id="A0A9J6ZAY7"/>
<dbReference type="EMBL" id="CP097899">
    <property type="protein sequence ID" value="URN93350.1"/>
    <property type="molecule type" value="Genomic_DNA"/>
</dbReference>
<evidence type="ECO:0000313" key="1">
    <source>
        <dbReference type="EMBL" id="URN93350.1"/>
    </source>
</evidence>
<protein>
    <submittedName>
        <fullName evidence="1">DUF177 domain-containing protein</fullName>
    </submittedName>
</protein>
<sequence length="172" mass="19629">MQFRMKELLAKDQTEIVNTQLDVTELFRNHQDVISTGPLHIQLTVKPEGEIVMVEGNLEIDMELACSRCLESTHTHLSIPFAEQFKPVSSESAESADEDEESDLIEIATERLDLQPFVEEYLQVFMPFAPLCKTDCEGLCAQCGSNLNENQCKCIKERIDPRLESLKDFFKE</sequence>
<dbReference type="KEGG" id="plig:NAG76_16135"/>
<name>A0A9J6ZAY7_9BACL</name>
<dbReference type="InterPro" id="IPR003772">
    <property type="entry name" value="YceD"/>
</dbReference>
<proteinExistence type="predicted"/>
<dbReference type="Proteomes" id="UP001056756">
    <property type="component" value="Chromosome"/>
</dbReference>